<gene>
    <name evidence="1" type="ORF">CAL65_14085</name>
</gene>
<evidence type="ECO:0000313" key="2">
    <source>
        <dbReference type="Proteomes" id="UP000256763"/>
    </source>
</evidence>
<dbReference type="Proteomes" id="UP000256763">
    <property type="component" value="Unassembled WGS sequence"/>
</dbReference>
<dbReference type="AlphaFoldDB" id="A0A3E0WPB8"/>
<name>A0A3E0WPB8_9GAMM</name>
<dbReference type="EMBL" id="NFZW01000014">
    <property type="protein sequence ID" value="RFA34830.1"/>
    <property type="molecule type" value="Genomic_DNA"/>
</dbReference>
<accession>A0A3E0WPB8</accession>
<sequence>MPDLCKLPQCSLTAVSGDWPQHSHAARTIELEVGPELVLSLPKPPQRVVHRNAILTFDLDGSRLIFHTYDAEAYGFTSDYGFDPFAINFVDFLRNAFEKTPEEEPKETAIEKSLFRYSQLLKAMQDMSEDTTITHLSKAPINVYYFQPESRSGQELHIAFVSNDAAPNAFLEIRGSGLSKAEFQQHVSGLSTREAR</sequence>
<comment type="caution">
    <text evidence="1">The sequence shown here is derived from an EMBL/GenBank/DDBJ whole genome shotgun (WGS) entry which is preliminary data.</text>
</comment>
<proteinExistence type="predicted"/>
<evidence type="ECO:0000313" key="1">
    <source>
        <dbReference type="EMBL" id="RFA34830.1"/>
    </source>
</evidence>
<reference evidence="2" key="1">
    <citation type="submission" date="2017-05" db="EMBL/GenBank/DDBJ databases">
        <authorList>
            <person name="Sharma S."/>
            <person name="Sidhu C."/>
            <person name="Pinnaka A.K."/>
        </authorList>
    </citation>
    <scope>NUCLEOTIDE SEQUENCE [LARGE SCALE GENOMIC DNA]</scope>
    <source>
        <strain evidence="2">AK93</strain>
    </source>
</reference>
<keyword evidence="2" id="KW-1185">Reference proteome</keyword>
<organism evidence="1 2">
    <name type="scientific">Alkalilimnicola ehrlichii</name>
    <dbReference type="NCBI Taxonomy" id="351052"/>
    <lineage>
        <taxon>Bacteria</taxon>
        <taxon>Pseudomonadati</taxon>
        <taxon>Pseudomonadota</taxon>
        <taxon>Gammaproteobacteria</taxon>
        <taxon>Chromatiales</taxon>
        <taxon>Ectothiorhodospiraceae</taxon>
        <taxon>Alkalilimnicola</taxon>
    </lineage>
</organism>
<protein>
    <submittedName>
        <fullName evidence="1">Uncharacterized protein</fullName>
    </submittedName>
</protein>